<gene>
    <name evidence="2" type="ORF">GV368_09360</name>
</gene>
<dbReference type="EMBL" id="JAAAUB010000015">
    <property type="protein sequence ID" value="NMH17300.1"/>
    <property type="molecule type" value="Genomic_DNA"/>
</dbReference>
<organism evidence="2 3">
    <name type="scientific">Tepidiphilus baoligensis</name>
    <dbReference type="NCBI Taxonomy" id="2698687"/>
    <lineage>
        <taxon>Bacteria</taxon>
        <taxon>Pseudomonadati</taxon>
        <taxon>Pseudomonadota</taxon>
        <taxon>Hydrogenophilia</taxon>
        <taxon>Hydrogenophilales</taxon>
        <taxon>Hydrogenophilaceae</taxon>
        <taxon>Tepidiphilus</taxon>
    </lineage>
</organism>
<accession>A0ABX1QMZ9</accession>
<dbReference type="Pfam" id="PF00724">
    <property type="entry name" value="Oxidored_FMN"/>
    <property type="match status" value="1"/>
</dbReference>
<dbReference type="Proteomes" id="UP000669605">
    <property type="component" value="Unassembled WGS sequence"/>
</dbReference>
<evidence type="ECO:0000259" key="1">
    <source>
        <dbReference type="Pfam" id="PF00724"/>
    </source>
</evidence>
<sequence length="361" mass="39168">MTEKRDLFTSIALGPYTLPNRIAMAPMTRNRASAHGVPTDMMVRYYAQRASAGLIISEGVVISPEGFAYPNTPGIFTPAQIQGWKAVTEAVHARGGRIFAQLWHCGRVAHPEVNGGLEPIGPSAIAARGETYTPSGNKPFVTPRAMSLQDIAETIEHYAQAARNAKAAGFDGVEIHGANGYLIDQFLRDGSNRRTDAYGGSIANRARFLLEVTEAVLGVWDRGCVGVRLSPLQPFNDMRDSNPEATFSYAVKALGDFNLGYLHITEMGKESPGVAGPAFDLRTLRPLWPTVYMTNGGYTFETANAAIARGEADMISFGQLFIANPDLVERFRHGAALNTPDPSTFYTGGEKGYLDYPVLYP</sequence>
<dbReference type="PANTHER" id="PTHR22893">
    <property type="entry name" value="NADH OXIDOREDUCTASE-RELATED"/>
    <property type="match status" value="1"/>
</dbReference>
<protein>
    <submittedName>
        <fullName evidence="2">Alkene reductase</fullName>
    </submittedName>
</protein>
<feature type="domain" description="NADH:flavin oxidoreductase/NADH oxidase N-terminal" evidence="1">
    <location>
        <begin position="6"/>
        <end position="337"/>
    </location>
</feature>
<dbReference type="SUPFAM" id="SSF51395">
    <property type="entry name" value="FMN-linked oxidoreductases"/>
    <property type="match status" value="1"/>
</dbReference>
<dbReference type="CDD" id="cd02933">
    <property type="entry name" value="OYE_like_FMN"/>
    <property type="match status" value="1"/>
</dbReference>
<dbReference type="InterPro" id="IPR013785">
    <property type="entry name" value="Aldolase_TIM"/>
</dbReference>
<reference evidence="2 3" key="1">
    <citation type="journal article" date="2020" name="Curr. Microbiol.">
        <title>Tepidiphilus baoligensis sp. nov., a Novel Bacterium of the Family Hydrogenophilaceae Isolated from an Oil Reservoir.</title>
        <authorList>
            <person name="Zhang X."/>
            <person name="Wang G."/>
            <person name="Ma X."/>
            <person name="Yu J."/>
            <person name="You J."/>
            <person name="Xue Y."/>
            <person name="Ma Y."/>
        </authorList>
    </citation>
    <scope>NUCLEOTIDE SEQUENCE [LARGE SCALE GENOMIC DNA]</scope>
    <source>
        <strain evidence="2 3">B18-69</strain>
    </source>
</reference>
<keyword evidence="3" id="KW-1185">Reference proteome</keyword>
<evidence type="ECO:0000313" key="2">
    <source>
        <dbReference type="EMBL" id="NMH17300.1"/>
    </source>
</evidence>
<comment type="caution">
    <text evidence="2">The sequence shown here is derived from an EMBL/GenBank/DDBJ whole genome shotgun (WGS) entry which is preliminary data.</text>
</comment>
<dbReference type="PANTHER" id="PTHR22893:SF91">
    <property type="entry name" value="NADPH DEHYDROGENASE 2-RELATED"/>
    <property type="match status" value="1"/>
</dbReference>
<evidence type="ECO:0000313" key="3">
    <source>
        <dbReference type="Proteomes" id="UP000669605"/>
    </source>
</evidence>
<dbReference type="InterPro" id="IPR045247">
    <property type="entry name" value="Oye-like"/>
</dbReference>
<dbReference type="InterPro" id="IPR001155">
    <property type="entry name" value="OxRdtase_FMN_N"/>
</dbReference>
<name>A0ABX1QMZ9_9PROT</name>
<proteinExistence type="predicted"/>
<dbReference type="Gene3D" id="3.20.20.70">
    <property type="entry name" value="Aldolase class I"/>
    <property type="match status" value="1"/>
</dbReference>
<dbReference type="RefSeq" id="WP_169116339.1">
    <property type="nucleotide sequence ID" value="NZ_JAAAUB010000015.1"/>
</dbReference>